<accession>A0A5B9DF77</accession>
<evidence type="ECO:0000313" key="1">
    <source>
        <dbReference type="EMBL" id="QEE17705.2"/>
    </source>
</evidence>
<sequence length="632" mass="76277">MNIQLNAFLNRIGDNFIQDWYNIRDIQTWMMEEIYRKRVQFPYFKKKTLFSWVSFNKNPKSKKNPSRFYNKKLDSLFRYFFLKMFSGLNEKQLILKGIEGHVRKESELFFEYEYMLSQDELSEFRNFKHKFNHPDHHYRIISYIFNLIIMVFGKLIKDLIKNDVQIHMLCAKIKEKESTGEKYLHFLIIVEKPDREFLNAYLHYLIFNFAEILPGIDRKLLKSLNRQKNHIYPIALKEYPKSLKKIPTVLYILQRKVHILKQIIPILDILNFVGSRVEDTKYHTTELVNDIIQEKICDDNENQKDLSKIFDFLNSTASLFSTFQSNNRANISRQYQLFFFYCQHFSLRGLKTIHENSHVFFPDKIAESLLKHKETLNQKGINFNTFSNFLRRGFSLPTDDALDIVFNKIFDKSINELNEAFFEVYLFSLNTKFDLLIEEIRQKNPNFNYSYEEIIHDIFIIIHNLISKIFIADKPEDVQQYFNDPLSRYTPKNIALRVLELRIFREIPLSDNNWVDYFTSRNKEQVKKTLKPYADIPDSYFFTPERLLKINMIYDRGNLESTNYLEEWIIEIIAKFYKFQINIDENLPNNYTNNELYESFFNEFSKGIMDTQIREKLEEITEFFVEIWENKE</sequence>
<organism evidence="1 2">
    <name type="scientific">Promethearchaeum syntrophicum</name>
    <dbReference type="NCBI Taxonomy" id="2594042"/>
    <lineage>
        <taxon>Archaea</taxon>
        <taxon>Promethearchaeati</taxon>
        <taxon>Promethearchaeota</taxon>
        <taxon>Promethearchaeia</taxon>
        <taxon>Promethearchaeales</taxon>
        <taxon>Promethearchaeaceae</taxon>
        <taxon>Promethearchaeum</taxon>
    </lineage>
</organism>
<dbReference type="Proteomes" id="UP000321408">
    <property type="component" value="Chromosome"/>
</dbReference>
<keyword evidence="2" id="KW-1185">Reference proteome</keyword>
<protein>
    <submittedName>
        <fullName evidence="1">Uncharacterized protein</fullName>
    </submittedName>
</protein>
<dbReference type="AlphaFoldDB" id="A0A5B9DF77"/>
<reference evidence="1 2" key="1">
    <citation type="journal article" date="2020" name="Nature">
        <title>Isolation of an archaeon at the prokaryote-eukaryote interface.</title>
        <authorList>
            <person name="Imachi H."/>
            <person name="Nobu M.K."/>
            <person name="Nakahara N."/>
            <person name="Morono Y."/>
            <person name="Ogawara M."/>
            <person name="Takaki Y."/>
            <person name="Takano Y."/>
            <person name="Uematsu K."/>
            <person name="Ikuta T."/>
            <person name="Ito M."/>
            <person name="Matsui Y."/>
            <person name="Miyazaki M."/>
            <person name="Murata K."/>
            <person name="Saito Y."/>
            <person name="Sakai S."/>
            <person name="Song C."/>
            <person name="Tasumi E."/>
            <person name="Yamanaka Y."/>
            <person name="Yamaguchi T."/>
            <person name="Kamagata Y."/>
            <person name="Tamaki H."/>
            <person name="Takai K."/>
        </authorList>
    </citation>
    <scope>NUCLEOTIDE SEQUENCE [LARGE SCALE GENOMIC DNA]</scope>
    <source>
        <strain evidence="1 2">MK-D1</strain>
    </source>
</reference>
<dbReference type="KEGG" id="psyt:DSAG12_03543"/>
<reference evidence="1 2" key="2">
    <citation type="journal article" date="2024" name="Int. J. Syst. Evol. Microbiol.">
        <title>Promethearchaeum syntrophicum gen. nov., sp. nov., an anaerobic, obligately syntrophic archaeon, the first isolate of the lineage 'Asgard' archaea, and proposal of the new archaeal phylum Promethearchaeota phyl. nov. and kingdom Promethearchaeati regn. nov.</title>
        <authorList>
            <person name="Imachi H."/>
            <person name="Nobu M.K."/>
            <person name="Kato S."/>
            <person name="Takaki Y."/>
            <person name="Miyazaki M."/>
            <person name="Miyata M."/>
            <person name="Ogawara M."/>
            <person name="Saito Y."/>
            <person name="Sakai S."/>
            <person name="Tahara Y.O."/>
            <person name="Takano Y."/>
            <person name="Tasumi E."/>
            <person name="Uematsu K."/>
            <person name="Yoshimura T."/>
            <person name="Itoh T."/>
            <person name="Ohkuma M."/>
            <person name="Takai K."/>
        </authorList>
    </citation>
    <scope>NUCLEOTIDE SEQUENCE [LARGE SCALE GENOMIC DNA]</scope>
    <source>
        <strain evidence="1 2">MK-D1</strain>
    </source>
</reference>
<evidence type="ECO:0000313" key="2">
    <source>
        <dbReference type="Proteomes" id="UP000321408"/>
    </source>
</evidence>
<gene>
    <name evidence="1" type="ORF">DSAG12_03543</name>
</gene>
<proteinExistence type="predicted"/>
<dbReference type="EMBL" id="CP042905">
    <property type="protein sequence ID" value="QEE17705.2"/>
    <property type="molecule type" value="Genomic_DNA"/>
</dbReference>
<name>A0A5B9DF77_9ARCH</name>